<evidence type="ECO:0000313" key="2">
    <source>
        <dbReference type="EMBL" id="KAF0899923.1"/>
    </source>
</evidence>
<comment type="caution">
    <text evidence="2">The sequence shown here is derived from an EMBL/GenBank/DDBJ whole genome shotgun (WGS) entry which is preliminary data.</text>
</comment>
<organism evidence="2 3">
    <name type="scientific">Oryza meyeriana var. granulata</name>
    <dbReference type="NCBI Taxonomy" id="110450"/>
    <lineage>
        <taxon>Eukaryota</taxon>
        <taxon>Viridiplantae</taxon>
        <taxon>Streptophyta</taxon>
        <taxon>Embryophyta</taxon>
        <taxon>Tracheophyta</taxon>
        <taxon>Spermatophyta</taxon>
        <taxon>Magnoliopsida</taxon>
        <taxon>Liliopsida</taxon>
        <taxon>Poales</taxon>
        <taxon>Poaceae</taxon>
        <taxon>BOP clade</taxon>
        <taxon>Oryzoideae</taxon>
        <taxon>Oryzeae</taxon>
        <taxon>Oryzinae</taxon>
        <taxon>Oryza</taxon>
        <taxon>Oryza meyeriana</taxon>
    </lineage>
</organism>
<reference evidence="2 3" key="1">
    <citation type="submission" date="2019-11" db="EMBL/GenBank/DDBJ databases">
        <title>Whole genome sequence of Oryza granulata.</title>
        <authorList>
            <person name="Li W."/>
        </authorList>
    </citation>
    <scope>NUCLEOTIDE SEQUENCE [LARGE SCALE GENOMIC DNA]</scope>
    <source>
        <strain evidence="3">cv. Menghai</strain>
        <tissue evidence="2">Leaf</tissue>
    </source>
</reference>
<feature type="region of interest" description="Disordered" evidence="1">
    <location>
        <begin position="47"/>
        <end position="91"/>
    </location>
</feature>
<sequence>AAAVGGTRPRWEAAAAKARQRRLSASTAADDNKTVTVAVEGQGTIPTATNDAFNIYDDNGKDDETDEDEPNAKRNRGGGSKVEKLKKNKNI</sequence>
<name>A0A6G1CJY5_9ORYZ</name>
<accession>A0A6G1CJY5</accession>
<evidence type="ECO:0000313" key="3">
    <source>
        <dbReference type="Proteomes" id="UP000479710"/>
    </source>
</evidence>
<feature type="compositionally biased region" description="Acidic residues" evidence="1">
    <location>
        <begin position="60"/>
        <end position="69"/>
    </location>
</feature>
<dbReference type="EMBL" id="SPHZ02000009">
    <property type="protein sequence ID" value="KAF0899923.1"/>
    <property type="molecule type" value="Genomic_DNA"/>
</dbReference>
<evidence type="ECO:0000256" key="1">
    <source>
        <dbReference type="SAM" id="MobiDB-lite"/>
    </source>
</evidence>
<dbReference type="AlphaFoldDB" id="A0A6G1CJY5"/>
<feature type="non-terminal residue" evidence="2">
    <location>
        <position position="1"/>
    </location>
</feature>
<gene>
    <name evidence="2" type="ORF">E2562_025486</name>
</gene>
<keyword evidence="3" id="KW-1185">Reference proteome</keyword>
<dbReference type="Proteomes" id="UP000479710">
    <property type="component" value="Unassembled WGS sequence"/>
</dbReference>
<proteinExistence type="predicted"/>
<protein>
    <submittedName>
        <fullName evidence="2">Uncharacterized protein</fullName>
    </submittedName>
</protein>